<dbReference type="GO" id="GO:0003824">
    <property type="term" value="F:catalytic activity"/>
    <property type="evidence" value="ECO:0007669"/>
    <property type="project" value="InterPro"/>
</dbReference>
<dbReference type="GeneID" id="18927470"/>
<keyword evidence="3" id="KW-1185">Reference proteome</keyword>
<dbReference type="SUPFAM" id="SSF48150">
    <property type="entry name" value="DNA-glycosylase"/>
    <property type="match status" value="1"/>
</dbReference>
<evidence type="ECO:0000313" key="3">
    <source>
        <dbReference type="Proteomes" id="UP000001072"/>
    </source>
</evidence>
<feature type="compositionally biased region" description="Low complexity" evidence="1">
    <location>
        <begin position="63"/>
        <end position="74"/>
    </location>
</feature>
<accession>F4RJF0</accession>
<organism evidence="3">
    <name type="scientific">Melampsora larici-populina (strain 98AG31 / pathotype 3-4-7)</name>
    <name type="common">Poplar leaf rust fungus</name>
    <dbReference type="NCBI Taxonomy" id="747676"/>
    <lineage>
        <taxon>Eukaryota</taxon>
        <taxon>Fungi</taxon>
        <taxon>Dikarya</taxon>
        <taxon>Basidiomycota</taxon>
        <taxon>Pucciniomycotina</taxon>
        <taxon>Pucciniomycetes</taxon>
        <taxon>Pucciniales</taxon>
        <taxon>Melampsoraceae</taxon>
        <taxon>Melampsora</taxon>
    </lineage>
</organism>
<dbReference type="Proteomes" id="UP000001072">
    <property type="component" value="Unassembled WGS sequence"/>
</dbReference>
<proteinExistence type="predicted"/>
<dbReference type="eggNOG" id="ENOG502S729">
    <property type="taxonomic scope" value="Eukaryota"/>
</dbReference>
<dbReference type="VEuPathDB" id="FungiDB:MELLADRAFT_35481"/>
<dbReference type="PANTHER" id="PTHR21521:SF0">
    <property type="entry name" value="AMUN, ISOFORM A"/>
    <property type="match status" value="1"/>
</dbReference>
<dbReference type="InterPro" id="IPR011257">
    <property type="entry name" value="DNA_glycosylase"/>
</dbReference>
<dbReference type="STRING" id="747676.F4RJF0"/>
<gene>
    <name evidence="2" type="ORF">MELLADRAFT_35481</name>
</gene>
<dbReference type="InParanoid" id="F4RJF0"/>
<dbReference type="HOGENOM" id="CLU_934072_0_0_1"/>
<dbReference type="KEGG" id="mlr:MELLADRAFT_35481"/>
<dbReference type="PANTHER" id="PTHR21521">
    <property type="entry name" value="AMUN, ISOFORM A"/>
    <property type="match status" value="1"/>
</dbReference>
<name>F4RJF0_MELLP</name>
<dbReference type="GO" id="GO:0006281">
    <property type="term" value="P:DNA repair"/>
    <property type="evidence" value="ECO:0007669"/>
    <property type="project" value="InterPro"/>
</dbReference>
<evidence type="ECO:0000256" key="1">
    <source>
        <dbReference type="SAM" id="MobiDB-lite"/>
    </source>
</evidence>
<dbReference type="RefSeq" id="XP_007409414.1">
    <property type="nucleotide sequence ID" value="XM_007409352.1"/>
</dbReference>
<protein>
    <submittedName>
        <fullName evidence="2">Uncharacterized protein</fullName>
    </submittedName>
</protein>
<evidence type="ECO:0000313" key="2">
    <source>
        <dbReference type="EMBL" id="EGG07507.1"/>
    </source>
</evidence>
<dbReference type="AlphaFoldDB" id="F4RJF0"/>
<reference evidence="3" key="1">
    <citation type="journal article" date="2011" name="Proc. Natl. Acad. Sci. U.S.A.">
        <title>Obligate biotrophy features unraveled by the genomic analysis of rust fungi.</title>
        <authorList>
            <person name="Duplessis S."/>
            <person name="Cuomo C.A."/>
            <person name="Lin Y.-C."/>
            <person name="Aerts A."/>
            <person name="Tisserant E."/>
            <person name="Veneault-Fourrey C."/>
            <person name="Joly D.L."/>
            <person name="Hacquard S."/>
            <person name="Amselem J."/>
            <person name="Cantarel B.L."/>
            <person name="Chiu R."/>
            <person name="Coutinho P.M."/>
            <person name="Feau N."/>
            <person name="Field M."/>
            <person name="Frey P."/>
            <person name="Gelhaye E."/>
            <person name="Goldberg J."/>
            <person name="Grabherr M.G."/>
            <person name="Kodira C.D."/>
            <person name="Kohler A."/>
            <person name="Kuees U."/>
            <person name="Lindquist E.A."/>
            <person name="Lucas S.M."/>
            <person name="Mago R."/>
            <person name="Mauceli E."/>
            <person name="Morin E."/>
            <person name="Murat C."/>
            <person name="Pangilinan J.L."/>
            <person name="Park R."/>
            <person name="Pearson M."/>
            <person name="Quesneville H."/>
            <person name="Rouhier N."/>
            <person name="Sakthikumar S."/>
            <person name="Salamov A.A."/>
            <person name="Schmutz J."/>
            <person name="Selles B."/>
            <person name="Shapiro H."/>
            <person name="Tanguay P."/>
            <person name="Tuskan G.A."/>
            <person name="Henrissat B."/>
            <person name="Van de Peer Y."/>
            <person name="Rouze P."/>
            <person name="Ellis J.G."/>
            <person name="Dodds P.N."/>
            <person name="Schein J.E."/>
            <person name="Zhong S."/>
            <person name="Hamelin R.C."/>
            <person name="Grigoriev I.V."/>
            <person name="Szabo L.J."/>
            <person name="Martin F."/>
        </authorList>
    </citation>
    <scope>NUCLEOTIDE SEQUENCE [LARGE SCALE GENOMIC DNA]</scope>
    <source>
        <strain evidence="3">98AG31 / pathotype 3-4-7</strain>
    </source>
</reference>
<dbReference type="OrthoDB" id="8249012at2759"/>
<dbReference type="EMBL" id="GL883104">
    <property type="protein sequence ID" value="EGG07507.1"/>
    <property type="molecule type" value="Genomic_DNA"/>
</dbReference>
<sequence>MPPKRKLKQSDEGNSESADHSKNPAPPTYRISRSRSRNPKDQEPPDLNALPSTSDLPSKKLKASTSKKSQTIKTSTEEHQVSIKLLTQLSDPSFYEQALLLKQKGDRKLLDLDVQLTSDKDKELDSEWALKTKLETVLRWKLLRGKFRPTLPSLVNSNSEDLVASVIDEAVKKLIDCKSVEDALTSGAIETMCKLKGIGPATASAFLSFVRPKLIPFMSDESAEYLQSDIGPVKYTLPYYKNYARSMETKVDQLNEQSKQTGMWDVTLAERTFWTLKVLKIGLDPSEWDKIVEQSDSI</sequence>
<feature type="region of interest" description="Disordered" evidence="1">
    <location>
        <begin position="1"/>
        <end position="77"/>
    </location>
</feature>